<accession>A0ABR6GLD0</accession>
<dbReference type="InterPro" id="IPR007029">
    <property type="entry name" value="YHS_dom"/>
</dbReference>
<name>A0ABR6GLD0_9HYPH</name>
<dbReference type="PROSITE" id="PS51318">
    <property type="entry name" value="TAT"/>
    <property type="match status" value="1"/>
</dbReference>
<dbReference type="Pfam" id="PF04945">
    <property type="entry name" value="YHS"/>
    <property type="match status" value="1"/>
</dbReference>
<dbReference type="InterPro" id="IPR006311">
    <property type="entry name" value="TAT_signal"/>
</dbReference>
<reference evidence="3 4" key="1">
    <citation type="submission" date="2020-08" db="EMBL/GenBank/DDBJ databases">
        <title>Genomic Encyclopedia of Type Strains, Phase III (KMG-III): the genomes of soil and plant-associated and newly described type strains.</title>
        <authorList>
            <person name="Whitman W."/>
        </authorList>
    </citation>
    <scope>NUCLEOTIDE SEQUENCE [LARGE SCALE GENOMIC DNA]</scope>
    <source>
        <strain evidence="3 4">CECT 8280</strain>
    </source>
</reference>
<dbReference type="RefSeq" id="WP_077980349.1">
    <property type="nucleotide sequence ID" value="NZ_JACHXX010000016.1"/>
</dbReference>
<dbReference type="Proteomes" id="UP000542811">
    <property type="component" value="Unassembled WGS sequence"/>
</dbReference>
<feature type="chain" id="PRO_5045753506" evidence="1">
    <location>
        <begin position="28"/>
        <end position="154"/>
    </location>
</feature>
<gene>
    <name evidence="3" type="ORF">FHS25_006810</name>
</gene>
<evidence type="ECO:0000256" key="1">
    <source>
        <dbReference type="SAM" id="SignalP"/>
    </source>
</evidence>
<dbReference type="EMBL" id="JACHXX010000016">
    <property type="protein sequence ID" value="MBB3166293.1"/>
    <property type="molecule type" value="Genomic_DNA"/>
</dbReference>
<dbReference type="NCBIfam" id="NF041384">
    <property type="entry name" value="YHS_seleno_dom"/>
    <property type="match status" value="1"/>
</dbReference>
<protein>
    <submittedName>
        <fullName evidence="3">YHS domain-containing protein</fullName>
    </submittedName>
</protein>
<keyword evidence="4" id="KW-1185">Reference proteome</keyword>
<keyword evidence="1" id="KW-0732">Signal</keyword>
<evidence type="ECO:0000259" key="2">
    <source>
        <dbReference type="Pfam" id="PF04945"/>
    </source>
</evidence>
<proteinExistence type="predicted"/>
<feature type="domain" description="YHS" evidence="2">
    <location>
        <begin position="44"/>
        <end position="89"/>
    </location>
</feature>
<organism evidence="3 4">
    <name type="scientific">Rhizobium laguerreae</name>
    <dbReference type="NCBI Taxonomy" id="1076926"/>
    <lineage>
        <taxon>Bacteria</taxon>
        <taxon>Pseudomonadati</taxon>
        <taxon>Pseudomonadota</taxon>
        <taxon>Alphaproteobacteria</taxon>
        <taxon>Hyphomicrobiales</taxon>
        <taxon>Rhizobiaceae</taxon>
        <taxon>Rhizobium/Agrobacterium group</taxon>
        <taxon>Rhizobium</taxon>
    </lineage>
</organism>
<evidence type="ECO:0000313" key="3">
    <source>
        <dbReference type="EMBL" id="MBB3166293.1"/>
    </source>
</evidence>
<feature type="signal peptide" evidence="1">
    <location>
        <begin position="1"/>
        <end position="27"/>
    </location>
</feature>
<evidence type="ECO:0000313" key="4">
    <source>
        <dbReference type="Proteomes" id="UP000542811"/>
    </source>
</evidence>
<sequence length="154" mass="16768">MTPSFRHFLPLAAATALALSTASIALADEIYATNGVAINGYDAVAYFTDHKPVKGSDKFTATYKGTTFYFASAAHRDTFAGNPEHFAPQFGGYCAYGTADGHKAPTEPQAFTVVDDKLYLNYNDHVMQTWRTDVGGYIKKANANWDTVKEQPAP</sequence>
<comment type="caution">
    <text evidence="3">The sequence shown here is derived from an EMBL/GenBank/DDBJ whole genome shotgun (WGS) entry which is preliminary data.</text>
</comment>